<feature type="signal peptide" evidence="2">
    <location>
        <begin position="1"/>
        <end position="24"/>
    </location>
</feature>
<name>A0A7S3QRQ1_DUNTE</name>
<accession>A0A7S3QRQ1</accession>
<evidence type="ECO:0000313" key="3">
    <source>
        <dbReference type="EMBL" id="CAE0491158.1"/>
    </source>
</evidence>
<feature type="region of interest" description="Disordered" evidence="1">
    <location>
        <begin position="264"/>
        <end position="313"/>
    </location>
</feature>
<evidence type="ECO:0000256" key="2">
    <source>
        <dbReference type="SAM" id="SignalP"/>
    </source>
</evidence>
<reference evidence="3" key="1">
    <citation type="submission" date="2021-01" db="EMBL/GenBank/DDBJ databases">
        <authorList>
            <person name="Corre E."/>
            <person name="Pelletier E."/>
            <person name="Niang G."/>
            <person name="Scheremetjew M."/>
            <person name="Finn R."/>
            <person name="Kale V."/>
            <person name="Holt S."/>
            <person name="Cochrane G."/>
            <person name="Meng A."/>
            <person name="Brown T."/>
            <person name="Cohen L."/>
        </authorList>
    </citation>
    <scope>NUCLEOTIDE SEQUENCE</scope>
    <source>
        <strain evidence="3">CCMP1320</strain>
    </source>
</reference>
<gene>
    <name evidence="3" type="ORF">DTER00134_LOCUS6231</name>
</gene>
<dbReference type="PANTHER" id="PTHR34454:SF2">
    <property type="entry name" value="PROTEIN TUNICAMYCIN INDUCED 1"/>
    <property type="match status" value="1"/>
</dbReference>
<feature type="chain" id="PRO_5030934561" evidence="2">
    <location>
        <begin position="25"/>
        <end position="502"/>
    </location>
</feature>
<dbReference type="InterPro" id="IPR053283">
    <property type="entry name" value="TUNICAMYCIN_INDUCED_1"/>
</dbReference>
<feature type="compositionally biased region" description="Acidic residues" evidence="1">
    <location>
        <begin position="396"/>
        <end position="408"/>
    </location>
</feature>
<organism evidence="3">
    <name type="scientific">Dunaliella tertiolecta</name>
    <name type="common">Green alga</name>
    <dbReference type="NCBI Taxonomy" id="3047"/>
    <lineage>
        <taxon>Eukaryota</taxon>
        <taxon>Viridiplantae</taxon>
        <taxon>Chlorophyta</taxon>
        <taxon>core chlorophytes</taxon>
        <taxon>Chlorophyceae</taxon>
        <taxon>CS clade</taxon>
        <taxon>Chlamydomonadales</taxon>
        <taxon>Dunaliellaceae</taxon>
        <taxon>Dunaliella</taxon>
    </lineage>
</organism>
<dbReference type="PANTHER" id="PTHR34454">
    <property type="entry name" value="TUNICAMYCIN INDUCED PROTEIN"/>
    <property type="match status" value="1"/>
</dbReference>
<proteinExistence type="predicted"/>
<dbReference type="AlphaFoldDB" id="A0A7S3QRQ1"/>
<dbReference type="EMBL" id="HBIP01011138">
    <property type="protein sequence ID" value="CAE0491158.1"/>
    <property type="molecule type" value="Transcribed_RNA"/>
</dbReference>
<sequence>MKHTAASLLQLLPVVLLLFSPKFAADATTKALEPKAATWEKVVFSAADVAVRAIAKQTGAELSLRDVPLETLQIFAGQQHHLGISIDGFAYEIALGGEKEFAAAAAGRQALPQGTGSSAQSTQLALERHWQQQQEQVSPSALTLPDVTLSGPLELVLQEAGLVSFFVPHAADVGVLRRVRLGPGVTVKVAGLKSITLRRPTELPTLPIGYLVEVYAQARLGVPEEGYNTAPGLHYLAEQLHRLALNSSSLPLLSFEVAQAGPPLTITSATTSPGPPPPSERPPRLRVKRAKDGSVELSLPQVPAKRTGRGSASSDLANMGRLWAWPLPHVDLSALVPYETLLRSILAAHPFDLNQVQAHGISVQLTKSEIQGVRMLGFEMEVRSRIPRAPPADPGDTGEEEEDADEEAFAEDQEQLMVFDVVMQVVEGDKAGRGMGASGKRNSAGDWSFVPLLVKLKQVHGSTVTMSSSAVAALLGNDTSVAVPTGYESYDFGVAGQAPDEQ</sequence>
<feature type="region of interest" description="Disordered" evidence="1">
    <location>
        <begin position="384"/>
        <end position="408"/>
    </location>
</feature>
<evidence type="ECO:0000256" key="1">
    <source>
        <dbReference type="SAM" id="MobiDB-lite"/>
    </source>
</evidence>
<protein>
    <submittedName>
        <fullName evidence="3">Uncharacterized protein</fullName>
    </submittedName>
</protein>
<keyword evidence="2" id="KW-0732">Signal</keyword>